<reference evidence="2 3" key="1">
    <citation type="submission" date="2023-10" db="EMBL/GenBank/DDBJ databases">
        <title>Noviherbaspirillum sp. CPCC 100848 genome assembly.</title>
        <authorList>
            <person name="Li X.Y."/>
            <person name="Fang X.M."/>
        </authorList>
    </citation>
    <scope>NUCLEOTIDE SEQUENCE [LARGE SCALE GENOMIC DNA]</scope>
    <source>
        <strain evidence="2 3">CPCC 100848</strain>
    </source>
</reference>
<sequence>MAKVEAVELAMKLRREVLGRTHKAFITTWRQARYELPLDEVLNLALKEFELDQKYRIVLQAFINTIPCLAAINNLSTADVFNHSKRNELLKEFITLYGRGNEIGFETYFVKIWDAFAKTPTIQGHINAAAQAIVKTEDDVDPLPHLSNPVIDATEEASTFQTNVGQAKAIPSLALQQGGSWNTGTQLRPVGGDWEVQIFDRYPAHVDIQRMFNGFPIRDFAEPWHVAKEFAADDDKYAVHPNVVIHEPAISDEGIDVLKSWAEHLGDTTPIEELKARWTAEIMAEYEAAKQNRPPPSASVWEVVKIEKKHCYYTAQYEALKGGYGIVCIPGAKQKVNSMIMPFGGTEVEDKKAFTARYGENYFDNYAMECAHPEEPGRTVHVAPVGSRAGMFNGKADKDRDEAHVIVVDVFIELTDKHGNRKKHVRPHLYQVKEVPPNKQALMDYLGNYFEDRRANPAGGASSSGAPVIKEEPQD</sequence>
<accession>A0ABU6JHD8</accession>
<dbReference type="Proteomes" id="UP001352263">
    <property type="component" value="Unassembled WGS sequence"/>
</dbReference>
<evidence type="ECO:0000256" key="1">
    <source>
        <dbReference type="SAM" id="MobiDB-lite"/>
    </source>
</evidence>
<evidence type="ECO:0000313" key="3">
    <source>
        <dbReference type="Proteomes" id="UP001352263"/>
    </source>
</evidence>
<protein>
    <submittedName>
        <fullName evidence="2">Uncharacterized protein</fullName>
    </submittedName>
</protein>
<dbReference type="EMBL" id="JAWIIV010000039">
    <property type="protein sequence ID" value="MEC4722901.1"/>
    <property type="molecule type" value="Genomic_DNA"/>
</dbReference>
<dbReference type="RefSeq" id="WP_326509529.1">
    <property type="nucleotide sequence ID" value="NZ_JAWIIV010000039.1"/>
</dbReference>
<keyword evidence="3" id="KW-1185">Reference proteome</keyword>
<organism evidence="2 3">
    <name type="scientific">Noviherbaspirillum album</name>
    <dbReference type="NCBI Taxonomy" id="3080276"/>
    <lineage>
        <taxon>Bacteria</taxon>
        <taxon>Pseudomonadati</taxon>
        <taxon>Pseudomonadota</taxon>
        <taxon>Betaproteobacteria</taxon>
        <taxon>Burkholderiales</taxon>
        <taxon>Oxalobacteraceae</taxon>
        <taxon>Noviherbaspirillum</taxon>
    </lineage>
</organism>
<proteinExistence type="predicted"/>
<name>A0ABU6JHD8_9BURK</name>
<feature type="region of interest" description="Disordered" evidence="1">
    <location>
        <begin position="455"/>
        <end position="475"/>
    </location>
</feature>
<gene>
    <name evidence="2" type="ORF">RY831_27455</name>
</gene>
<evidence type="ECO:0000313" key="2">
    <source>
        <dbReference type="EMBL" id="MEC4722901.1"/>
    </source>
</evidence>
<comment type="caution">
    <text evidence="2">The sequence shown here is derived from an EMBL/GenBank/DDBJ whole genome shotgun (WGS) entry which is preliminary data.</text>
</comment>